<keyword evidence="1" id="KW-0472">Membrane</keyword>
<feature type="transmembrane region" description="Helical" evidence="1">
    <location>
        <begin position="56"/>
        <end position="77"/>
    </location>
</feature>
<proteinExistence type="predicted"/>
<dbReference type="InterPro" id="IPR002035">
    <property type="entry name" value="VWF_A"/>
</dbReference>
<dbReference type="PANTHER" id="PTHR22550:SF18">
    <property type="entry name" value="VWFA DOMAIN-CONTAINING PROTEIN"/>
    <property type="match status" value="1"/>
</dbReference>
<dbReference type="InterPro" id="IPR036465">
    <property type="entry name" value="vWFA_dom_sf"/>
</dbReference>
<reference evidence="3" key="1">
    <citation type="submission" date="2020-01" db="EMBL/GenBank/DDBJ databases">
        <authorList>
            <person name="Meier V. D."/>
            <person name="Meier V D."/>
        </authorList>
    </citation>
    <scope>NUCLEOTIDE SEQUENCE</scope>
    <source>
        <strain evidence="3">HLG_WM_MAG_07</strain>
    </source>
</reference>
<feature type="domain" description="VWFA" evidence="2">
    <location>
        <begin position="90"/>
        <end position="276"/>
    </location>
</feature>
<dbReference type="Pfam" id="PF00092">
    <property type="entry name" value="VWA"/>
    <property type="match status" value="1"/>
</dbReference>
<feature type="transmembrane region" description="Helical" evidence="1">
    <location>
        <begin position="6"/>
        <end position="23"/>
    </location>
</feature>
<organism evidence="3">
    <name type="scientific">uncultured Thiotrichaceae bacterium</name>
    <dbReference type="NCBI Taxonomy" id="298394"/>
    <lineage>
        <taxon>Bacteria</taxon>
        <taxon>Pseudomonadati</taxon>
        <taxon>Pseudomonadota</taxon>
        <taxon>Gammaproteobacteria</taxon>
        <taxon>Thiotrichales</taxon>
        <taxon>Thiotrichaceae</taxon>
        <taxon>environmental samples</taxon>
    </lineage>
</organism>
<dbReference type="Gene3D" id="3.40.50.410">
    <property type="entry name" value="von Willebrand factor, type A domain"/>
    <property type="match status" value="1"/>
</dbReference>
<name>A0A6S6U164_9GAMM</name>
<dbReference type="PROSITE" id="PS50234">
    <property type="entry name" value="VWFA"/>
    <property type="match status" value="1"/>
</dbReference>
<keyword evidence="1" id="KW-0812">Transmembrane</keyword>
<gene>
    <name evidence="3" type="ORF">HELGO_WM7992</name>
</gene>
<evidence type="ECO:0000256" key="1">
    <source>
        <dbReference type="SAM" id="Phobius"/>
    </source>
</evidence>
<dbReference type="AlphaFoldDB" id="A0A6S6U164"/>
<dbReference type="EMBL" id="CACVAY010000127">
    <property type="protein sequence ID" value="CAA6825434.1"/>
    <property type="molecule type" value="Genomic_DNA"/>
</dbReference>
<accession>A0A6S6U164</accession>
<evidence type="ECO:0000313" key="3">
    <source>
        <dbReference type="EMBL" id="CAA6825434.1"/>
    </source>
</evidence>
<evidence type="ECO:0000259" key="2">
    <source>
        <dbReference type="PROSITE" id="PS50234"/>
    </source>
</evidence>
<protein>
    <submittedName>
        <fullName evidence="3">BatA (Bacteroides aerotolerance operon)</fullName>
    </submittedName>
</protein>
<dbReference type="InterPro" id="IPR050768">
    <property type="entry name" value="UPF0353/GerABKA_families"/>
</dbReference>
<sequence>MFEFQWIYFLVLLPLPILMRRLFKSVQSSQQAALKLPDISVFQEDAISVPGRSKKIIKILMILAWLAVVIAVARPIWVGDPISLSQSARNIMMAVDLSGSMEQRDFRVGGANVSRLAATKKVATDFILRRENDRLGLILFGDNAYVQVPLTLDRHSIVRLLDEAVLGLAGERTAIGNAIALAVKRTIEKPDEKHVLVLMTDGAATAGVDVAEATRLAADAKLKIYTVGIGSVSRGGFMSRRNDLDEPALKAIAEQTNGVYFRARNTKEFEDIYAKLDELEPVTEEEQWWRPRKDLFHWPLTVSLFLLMIAYLIKLRANHG</sequence>
<dbReference type="SUPFAM" id="SSF53300">
    <property type="entry name" value="vWA-like"/>
    <property type="match status" value="1"/>
</dbReference>
<feature type="transmembrane region" description="Helical" evidence="1">
    <location>
        <begin position="295"/>
        <end position="313"/>
    </location>
</feature>
<dbReference type="SMART" id="SM00327">
    <property type="entry name" value="VWA"/>
    <property type="match status" value="1"/>
</dbReference>
<keyword evidence="1" id="KW-1133">Transmembrane helix</keyword>
<dbReference type="PANTHER" id="PTHR22550">
    <property type="entry name" value="SPORE GERMINATION PROTEIN"/>
    <property type="match status" value="1"/>
</dbReference>